<dbReference type="OrthoDB" id="10378593at2759"/>
<sequence length="599" mass="67225">MPDESDHENSSRRRARELEFEPPSSKRQRADNAVALIDPPSHHQHESEHNSERDRGANHEPNGIALPDHPDQPDVISDVNDTASLKIGSITYQAISKPYSVLPNEVKTAVFRWMRKYDQVTIGSSAQTAGRLSLELYQTLGFLDSSKEEQLREICIEKTRRLIYSKGRTFNGIQYTQDKESKRIWASWTEAWLNPDWDGDVKPPNRKKRLVSRSHIQGLNGSRDARRSEDLSDEETGGLQPHASPVDPEHLRIGRITWSDISKPGPYYFPHEVKVAMLRWMRKQENSSMGYKRYSLWSTLGFLDESKDERFREKCIEKAKTFIQNQTVYFKGKQYTQDEEGNRVWAPWTTTWLDDNWDGNTNPPPQSDISSPKQQRLSAMHGGVSPHGASQNVKTEPRSTPPLPGPNSASLGSLLPTKHTSEPNNTTDSRGCDITGGESSSMAGGVEHRPLPRSRHSLGSSAAQKRRASIRRSLQDTPGSNSKGTFSFSTRTQHSSSDLHHAVPALGRRSLGHIIDLSESPRHSTTRTPANSNPVSPSDEPAARGPQFPLPTPSRSQPPCRPYADCHQVIASNLVSLKWEECRALVRLLETSPWNPDIA</sequence>
<organism evidence="2 3">
    <name type="scientific">Glutinoglossum americanum</name>
    <dbReference type="NCBI Taxonomy" id="1670608"/>
    <lineage>
        <taxon>Eukaryota</taxon>
        <taxon>Fungi</taxon>
        <taxon>Dikarya</taxon>
        <taxon>Ascomycota</taxon>
        <taxon>Pezizomycotina</taxon>
        <taxon>Geoglossomycetes</taxon>
        <taxon>Geoglossales</taxon>
        <taxon>Geoglossaceae</taxon>
        <taxon>Glutinoglossum</taxon>
    </lineage>
</organism>
<evidence type="ECO:0000313" key="3">
    <source>
        <dbReference type="Proteomes" id="UP000698800"/>
    </source>
</evidence>
<evidence type="ECO:0000256" key="1">
    <source>
        <dbReference type="SAM" id="MobiDB-lite"/>
    </source>
</evidence>
<feature type="compositionally biased region" description="Polar residues" evidence="1">
    <location>
        <begin position="355"/>
        <end position="377"/>
    </location>
</feature>
<feature type="region of interest" description="Disordered" evidence="1">
    <location>
        <begin position="518"/>
        <end position="559"/>
    </location>
</feature>
<dbReference type="Proteomes" id="UP000698800">
    <property type="component" value="Unassembled WGS sequence"/>
</dbReference>
<dbReference type="AlphaFoldDB" id="A0A9P8KU84"/>
<feature type="compositionally biased region" description="Basic and acidic residues" evidence="1">
    <location>
        <begin position="40"/>
        <end position="58"/>
    </location>
</feature>
<proteinExistence type="predicted"/>
<feature type="compositionally biased region" description="Basic and acidic residues" evidence="1">
    <location>
        <begin position="7"/>
        <end position="19"/>
    </location>
</feature>
<dbReference type="EMBL" id="JAGHQL010000255">
    <property type="protein sequence ID" value="KAH0535923.1"/>
    <property type="molecule type" value="Genomic_DNA"/>
</dbReference>
<feature type="region of interest" description="Disordered" evidence="1">
    <location>
        <begin position="355"/>
        <end position="498"/>
    </location>
</feature>
<reference evidence="2" key="1">
    <citation type="submission" date="2021-03" db="EMBL/GenBank/DDBJ databases">
        <title>Comparative genomics and phylogenomic investigation of the class Geoglossomycetes provide insights into ecological specialization and systematics.</title>
        <authorList>
            <person name="Melie T."/>
            <person name="Pirro S."/>
            <person name="Miller A.N."/>
            <person name="Quandt A."/>
        </authorList>
    </citation>
    <scope>NUCLEOTIDE SEQUENCE</scope>
    <source>
        <strain evidence="2">GBOQ0MN5Z8</strain>
    </source>
</reference>
<name>A0A9P8KU84_9PEZI</name>
<comment type="caution">
    <text evidence="2">The sequence shown here is derived from an EMBL/GenBank/DDBJ whole genome shotgun (WGS) entry which is preliminary data.</text>
</comment>
<feature type="compositionally biased region" description="Polar residues" evidence="1">
    <location>
        <begin position="475"/>
        <end position="496"/>
    </location>
</feature>
<feature type="region of interest" description="Disordered" evidence="1">
    <location>
        <begin position="1"/>
        <end position="78"/>
    </location>
</feature>
<feature type="region of interest" description="Disordered" evidence="1">
    <location>
        <begin position="203"/>
        <end position="247"/>
    </location>
</feature>
<keyword evidence="3" id="KW-1185">Reference proteome</keyword>
<gene>
    <name evidence="2" type="ORF">FGG08_007166</name>
</gene>
<protein>
    <submittedName>
        <fullName evidence="2">Uncharacterized protein</fullName>
    </submittedName>
</protein>
<evidence type="ECO:0000313" key="2">
    <source>
        <dbReference type="EMBL" id="KAH0535923.1"/>
    </source>
</evidence>
<accession>A0A9P8KU84</accession>
<feature type="compositionally biased region" description="Polar residues" evidence="1">
    <location>
        <begin position="526"/>
        <end position="536"/>
    </location>
</feature>